<evidence type="ECO:0000313" key="2">
    <source>
        <dbReference type="EMBL" id="OAG07676.1"/>
    </source>
</evidence>
<gene>
    <name evidence="2" type="ORF">CC84DRAFT_1205091</name>
</gene>
<evidence type="ECO:0000256" key="1">
    <source>
        <dbReference type="SAM" id="MobiDB-lite"/>
    </source>
</evidence>
<dbReference type="GeneID" id="28765438"/>
<dbReference type="Proteomes" id="UP000077069">
    <property type="component" value="Unassembled WGS sequence"/>
</dbReference>
<accession>A0A177CK40</accession>
<dbReference type="OrthoDB" id="10676009at2759"/>
<dbReference type="RefSeq" id="XP_018038041.1">
    <property type="nucleotide sequence ID" value="XM_018181952.1"/>
</dbReference>
<organism evidence="2 3">
    <name type="scientific">Paraphaeosphaeria sporulosa</name>
    <dbReference type="NCBI Taxonomy" id="1460663"/>
    <lineage>
        <taxon>Eukaryota</taxon>
        <taxon>Fungi</taxon>
        <taxon>Dikarya</taxon>
        <taxon>Ascomycota</taxon>
        <taxon>Pezizomycotina</taxon>
        <taxon>Dothideomycetes</taxon>
        <taxon>Pleosporomycetidae</taxon>
        <taxon>Pleosporales</taxon>
        <taxon>Massarineae</taxon>
        <taxon>Didymosphaeriaceae</taxon>
        <taxon>Paraphaeosphaeria</taxon>
    </lineage>
</organism>
<sequence>MLPCAALLPLQQQSSRPASLEAFSRRPRPCAFPVLSSPGALREQSAARRRPSNMHLLRWLPCLGLDACVPRRVYGCRVCKYLLLLATVDGRPVRAPAAHPGAGPASKTTLPVPCRLLSEPMAVCLNIPIWHMHCGPGYFCSSLRRSFIASAACFGLYSLSHPFFYASCVLRIGPEPFRSRASRVFGIVAVQLTRPVLPRYARCHLDRPVMKWWPSSRLLPALNTESMVSSPTEPSIATTLFTLHLIIPFSLKLVVYSINSDLVKLSVPQSYRNCSLAAIQGPGSEAVLRLRTTRLLERTETAGHSPVGRGSPVPRLNPIVNSSNQNGVRRPRHPILINSTWCNPQAFEQISNARG</sequence>
<dbReference type="InParanoid" id="A0A177CK40"/>
<protein>
    <submittedName>
        <fullName evidence="2">Uncharacterized protein</fullName>
    </submittedName>
</protein>
<dbReference type="AlphaFoldDB" id="A0A177CK40"/>
<evidence type="ECO:0000313" key="3">
    <source>
        <dbReference type="Proteomes" id="UP000077069"/>
    </source>
</evidence>
<reference evidence="2 3" key="1">
    <citation type="submission" date="2016-05" db="EMBL/GenBank/DDBJ databases">
        <title>Comparative analysis of secretome profiles of manganese(II)-oxidizing ascomycete fungi.</title>
        <authorList>
            <consortium name="DOE Joint Genome Institute"/>
            <person name="Zeiner C.A."/>
            <person name="Purvine S.O."/>
            <person name="Zink E.M."/>
            <person name="Wu S."/>
            <person name="Pasa-Tolic L."/>
            <person name="Chaput D.L."/>
            <person name="Haridas S."/>
            <person name="Grigoriev I.V."/>
            <person name="Santelli C.M."/>
            <person name="Hansel C.M."/>
        </authorList>
    </citation>
    <scope>NUCLEOTIDE SEQUENCE [LARGE SCALE GENOMIC DNA]</scope>
    <source>
        <strain evidence="2 3">AP3s5-JAC2a</strain>
    </source>
</reference>
<proteinExistence type="predicted"/>
<feature type="region of interest" description="Disordered" evidence="1">
    <location>
        <begin position="300"/>
        <end position="328"/>
    </location>
</feature>
<dbReference type="EMBL" id="KV441551">
    <property type="protein sequence ID" value="OAG07676.1"/>
    <property type="molecule type" value="Genomic_DNA"/>
</dbReference>
<keyword evidence="3" id="KW-1185">Reference proteome</keyword>
<name>A0A177CK40_9PLEO</name>